<evidence type="ECO:0000256" key="4">
    <source>
        <dbReference type="ARBA" id="ARBA00020721"/>
    </source>
</evidence>
<name>A0A507DCK3_9FUNG</name>
<keyword evidence="10" id="KW-0472">Membrane</keyword>
<evidence type="ECO:0000256" key="11">
    <source>
        <dbReference type="ARBA" id="ARBA00030422"/>
    </source>
</evidence>
<dbReference type="AlphaFoldDB" id="A0A507DCK3"/>
<dbReference type="VEuPathDB" id="FungiDB:SeMB42_g02649"/>
<evidence type="ECO:0000256" key="12">
    <source>
        <dbReference type="ARBA" id="ARBA00031407"/>
    </source>
</evidence>
<evidence type="ECO:0000256" key="6">
    <source>
        <dbReference type="ARBA" id="ARBA00022792"/>
    </source>
</evidence>
<dbReference type="GO" id="GO:0005744">
    <property type="term" value="C:TIM23 mitochondrial import inner membrane translocase complex"/>
    <property type="evidence" value="ECO:0007669"/>
    <property type="project" value="InterPro"/>
</dbReference>
<dbReference type="InterPro" id="IPR005341">
    <property type="entry name" value="Tim16"/>
</dbReference>
<dbReference type="Proteomes" id="UP000320475">
    <property type="component" value="Unassembled WGS sequence"/>
</dbReference>
<evidence type="ECO:0000313" key="14">
    <source>
        <dbReference type="EMBL" id="TPX49324.1"/>
    </source>
</evidence>
<accession>A0A507DCK3</accession>
<dbReference type="FunFam" id="1.10.287.110:FF:000006">
    <property type="entry name" value="Import inner membrane translocase subunit TIM16"/>
    <property type="match status" value="1"/>
</dbReference>
<comment type="subcellular location">
    <subcellularLocation>
        <location evidence="1">Mitochondrion inner membrane</location>
        <topology evidence="1">Peripheral membrane protein</topology>
    </subcellularLocation>
</comment>
<evidence type="ECO:0000256" key="5">
    <source>
        <dbReference type="ARBA" id="ARBA00022448"/>
    </source>
</evidence>
<protein>
    <recommendedName>
        <fullName evidence="4">Mitochondrial import inner membrane translocase subunit TIM16</fullName>
    </recommendedName>
    <alternativeName>
        <fullName evidence="3">Mitochondrial import inner membrane translocase subunit tim16</fullName>
    </alternativeName>
    <alternativeName>
        <fullName evidence="11 12">Presequence translocated-associated motor subunit PAM16</fullName>
    </alternativeName>
</protein>
<evidence type="ECO:0000256" key="10">
    <source>
        <dbReference type="ARBA" id="ARBA00023136"/>
    </source>
</evidence>
<keyword evidence="9" id="KW-0496">Mitochondrion</keyword>
<keyword evidence="5" id="KW-0813">Transport</keyword>
<keyword evidence="15" id="KW-1185">Reference proteome</keyword>
<comment type="similarity">
    <text evidence="2">Belongs to the TIM16/PAM16 family.</text>
</comment>
<evidence type="ECO:0000256" key="2">
    <source>
        <dbReference type="ARBA" id="ARBA00008817"/>
    </source>
</evidence>
<evidence type="ECO:0000256" key="8">
    <source>
        <dbReference type="ARBA" id="ARBA00023010"/>
    </source>
</evidence>
<comment type="caution">
    <text evidence="14">The sequence shown here is derived from an EMBL/GenBank/DDBJ whole genome shotgun (WGS) entry which is preliminary data.</text>
</comment>
<dbReference type="InterPro" id="IPR036869">
    <property type="entry name" value="J_dom_sf"/>
</dbReference>
<dbReference type="PANTHER" id="PTHR12388">
    <property type="entry name" value="MITOCHONDRIA ASSOCIATED GRANULOCYTE MACROPHAGE CSF SIGNALING MOLECULE"/>
    <property type="match status" value="1"/>
</dbReference>
<dbReference type="Proteomes" id="UP000317494">
    <property type="component" value="Unassembled WGS sequence"/>
</dbReference>
<reference evidence="15 16" key="1">
    <citation type="journal article" date="2019" name="Sci. Rep.">
        <title>Comparative genomics of chytrid fungi reveal insights into the obligate biotrophic and pathogenic lifestyle of Synchytrium endobioticum.</title>
        <authorList>
            <person name="van de Vossenberg B.T.L.H."/>
            <person name="Warris S."/>
            <person name="Nguyen H.D.T."/>
            <person name="van Gent-Pelzer M.P.E."/>
            <person name="Joly D.L."/>
            <person name="van de Geest H.C."/>
            <person name="Bonants P.J.M."/>
            <person name="Smith D.S."/>
            <person name="Levesque C.A."/>
            <person name="van der Lee T.A.J."/>
        </authorList>
    </citation>
    <scope>NUCLEOTIDE SEQUENCE [LARGE SCALE GENOMIC DNA]</scope>
    <source>
        <strain evidence="13 16">LEV6574</strain>
        <strain evidence="14 15">MB42</strain>
    </source>
</reference>
<sequence length="123" mass="13474">MSLPRIITQVVFLGTQILGKAFVDAYKQAAANAAKNAAMSAAGRSADAITRTTGMSIDEAAQILNVKKDETCMEEVIKKYNHLFKANEPAAGGSFYIQSKVFRARERLDLEFKERGRTTVETA</sequence>
<gene>
    <name evidence="13" type="ORF">SeLEV6574_g02542</name>
    <name evidence="14" type="ORF">SeMB42_g02649</name>
</gene>
<keyword evidence="8" id="KW-0811">Translocation</keyword>
<evidence type="ECO:0000313" key="16">
    <source>
        <dbReference type="Proteomes" id="UP000320475"/>
    </source>
</evidence>
<evidence type="ECO:0000313" key="15">
    <source>
        <dbReference type="Proteomes" id="UP000317494"/>
    </source>
</evidence>
<dbReference type="OrthoDB" id="10262892at2759"/>
<organism evidence="14 15">
    <name type="scientific">Synchytrium endobioticum</name>
    <dbReference type="NCBI Taxonomy" id="286115"/>
    <lineage>
        <taxon>Eukaryota</taxon>
        <taxon>Fungi</taxon>
        <taxon>Fungi incertae sedis</taxon>
        <taxon>Chytridiomycota</taxon>
        <taxon>Chytridiomycota incertae sedis</taxon>
        <taxon>Chytridiomycetes</taxon>
        <taxon>Synchytriales</taxon>
        <taxon>Synchytriaceae</taxon>
        <taxon>Synchytrium</taxon>
    </lineage>
</organism>
<keyword evidence="7" id="KW-0653">Protein transport</keyword>
<evidence type="ECO:0000256" key="3">
    <source>
        <dbReference type="ARBA" id="ARBA00013571"/>
    </source>
</evidence>
<evidence type="ECO:0000256" key="7">
    <source>
        <dbReference type="ARBA" id="ARBA00022927"/>
    </source>
</evidence>
<evidence type="ECO:0000313" key="13">
    <source>
        <dbReference type="EMBL" id="TPX47657.1"/>
    </source>
</evidence>
<dbReference type="PANTHER" id="PTHR12388:SF0">
    <property type="entry name" value="MITOCHONDRIAL IMPORT INNER MEMBRANE TRANSLOCASE SUBUNIT TIM16"/>
    <property type="match status" value="1"/>
</dbReference>
<dbReference type="Gene3D" id="1.10.287.110">
    <property type="entry name" value="DnaJ domain"/>
    <property type="match status" value="1"/>
</dbReference>
<evidence type="ECO:0000256" key="9">
    <source>
        <dbReference type="ARBA" id="ARBA00023128"/>
    </source>
</evidence>
<proteinExistence type="inferred from homology"/>
<dbReference type="Pfam" id="PF03656">
    <property type="entry name" value="Pam16"/>
    <property type="match status" value="1"/>
</dbReference>
<dbReference type="EMBL" id="QEAM01000072">
    <property type="protein sequence ID" value="TPX47657.1"/>
    <property type="molecule type" value="Genomic_DNA"/>
</dbReference>
<dbReference type="GO" id="GO:0030150">
    <property type="term" value="P:protein import into mitochondrial matrix"/>
    <property type="evidence" value="ECO:0007669"/>
    <property type="project" value="InterPro"/>
</dbReference>
<dbReference type="EMBL" id="QEAN01000084">
    <property type="protein sequence ID" value="TPX49324.1"/>
    <property type="molecule type" value="Genomic_DNA"/>
</dbReference>
<dbReference type="STRING" id="286115.A0A507DCK3"/>
<evidence type="ECO:0000256" key="1">
    <source>
        <dbReference type="ARBA" id="ARBA00004637"/>
    </source>
</evidence>
<keyword evidence="6" id="KW-0999">Mitochondrion inner membrane</keyword>